<keyword evidence="1" id="KW-1133">Transmembrane helix</keyword>
<organism evidence="2 3">
    <name type="scientific">Blautia segnis</name>
    <dbReference type="NCBI Taxonomy" id="2763030"/>
    <lineage>
        <taxon>Bacteria</taxon>
        <taxon>Bacillati</taxon>
        <taxon>Bacillota</taxon>
        <taxon>Clostridia</taxon>
        <taxon>Lachnospirales</taxon>
        <taxon>Lachnospiraceae</taxon>
        <taxon>Blautia</taxon>
    </lineage>
</organism>
<dbReference type="EMBL" id="JACOOT010000040">
    <property type="protein sequence ID" value="MBC5652797.1"/>
    <property type="molecule type" value="Genomic_DNA"/>
</dbReference>
<dbReference type="AlphaFoldDB" id="A0A8I0AHQ2"/>
<accession>A0A8I0AHQ2</accession>
<proteinExistence type="predicted"/>
<gene>
    <name evidence="2" type="ORF">H8S54_17270</name>
</gene>
<evidence type="ECO:0000256" key="1">
    <source>
        <dbReference type="SAM" id="Phobius"/>
    </source>
</evidence>
<evidence type="ECO:0000313" key="3">
    <source>
        <dbReference type="Proteomes" id="UP000652847"/>
    </source>
</evidence>
<sequence>MIKKQAPGETILKVGGMLLLFLGVMLAFGSGNTLSLATRGSADSAVIEYLQQNNMTYTQLVASTVMVLAAGVIYLAAGVVGVKQAGNIKNAGMCIGMGILLVAEVIAEVIVTMNFGEFDPASVIRMLMFPAIYMVGAILNWQAKNAEKQ</sequence>
<protein>
    <submittedName>
        <fullName evidence="2">Uncharacterized protein</fullName>
    </submittedName>
</protein>
<comment type="caution">
    <text evidence="2">The sequence shown here is derived from an EMBL/GenBank/DDBJ whole genome shotgun (WGS) entry which is preliminary data.</text>
</comment>
<reference evidence="2 3" key="1">
    <citation type="submission" date="2020-08" db="EMBL/GenBank/DDBJ databases">
        <title>Genome public.</title>
        <authorList>
            <person name="Liu C."/>
            <person name="Sun Q."/>
        </authorList>
    </citation>
    <scope>NUCLEOTIDE SEQUENCE [LARGE SCALE GENOMIC DNA]</scope>
    <source>
        <strain evidence="2 3">BX17</strain>
    </source>
</reference>
<feature type="transmembrane region" description="Helical" evidence="1">
    <location>
        <begin position="94"/>
        <end position="116"/>
    </location>
</feature>
<feature type="transmembrane region" description="Helical" evidence="1">
    <location>
        <begin position="61"/>
        <end position="82"/>
    </location>
</feature>
<evidence type="ECO:0000313" key="2">
    <source>
        <dbReference type="EMBL" id="MBC5652797.1"/>
    </source>
</evidence>
<dbReference type="RefSeq" id="WP_173765102.1">
    <property type="nucleotide sequence ID" value="NZ_JACOOT010000040.1"/>
</dbReference>
<feature type="transmembrane region" description="Helical" evidence="1">
    <location>
        <begin position="122"/>
        <end position="141"/>
    </location>
</feature>
<keyword evidence="1" id="KW-0472">Membrane</keyword>
<keyword evidence="1" id="KW-0812">Transmembrane</keyword>
<dbReference type="Proteomes" id="UP000652847">
    <property type="component" value="Unassembled WGS sequence"/>
</dbReference>
<keyword evidence="3" id="KW-1185">Reference proteome</keyword>
<name>A0A8I0AHQ2_9FIRM</name>